<dbReference type="GO" id="GO:0032259">
    <property type="term" value="P:methylation"/>
    <property type="evidence" value="ECO:0007669"/>
    <property type="project" value="UniProtKB-KW"/>
</dbReference>
<dbReference type="GO" id="GO:0005739">
    <property type="term" value="C:mitochondrion"/>
    <property type="evidence" value="ECO:0007669"/>
    <property type="project" value="TreeGrafter"/>
</dbReference>
<accession>A0A8J2MY97</accession>
<evidence type="ECO:0000256" key="1">
    <source>
        <dbReference type="ARBA" id="ARBA00022603"/>
    </source>
</evidence>
<dbReference type="PANTHER" id="PTHR13090">
    <property type="entry name" value="ARGININE-HYDROXYLASE NDUFAF5, MITOCHONDRIAL"/>
    <property type="match status" value="1"/>
</dbReference>
<dbReference type="GO" id="GO:0008168">
    <property type="term" value="F:methyltransferase activity"/>
    <property type="evidence" value="ECO:0007669"/>
    <property type="project" value="UniProtKB-KW"/>
</dbReference>
<dbReference type="AlphaFoldDB" id="A0A8J2MY97"/>
<comment type="caution">
    <text evidence="3">The sequence shown here is derived from an EMBL/GenBank/DDBJ whole genome shotgun (WGS) entry which is preliminary data.</text>
</comment>
<dbReference type="InterPro" id="IPR029063">
    <property type="entry name" value="SAM-dependent_MTases_sf"/>
</dbReference>
<dbReference type="PANTHER" id="PTHR13090:SF1">
    <property type="entry name" value="ARGININE-HYDROXYLASE NDUFAF5, MITOCHONDRIAL"/>
    <property type="match status" value="1"/>
</dbReference>
<dbReference type="CDD" id="cd02440">
    <property type="entry name" value="AdoMet_MTases"/>
    <property type="match status" value="1"/>
</dbReference>
<dbReference type="SUPFAM" id="SSF53335">
    <property type="entry name" value="S-adenosyl-L-methionine-dependent methyltransferases"/>
    <property type="match status" value="1"/>
</dbReference>
<gene>
    <name evidence="3" type="ORF">HICCMSTLAB_LOCUS11454</name>
</gene>
<name>A0A8J2MY97_COTCN</name>
<evidence type="ECO:0000313" key="4">
    <source>
        <dbReference type="Proteomes" id="UP000786811"/>
    </source>
</evidence>
<organism evidence="3 4">
    <name type="scientific">Cotesia congregata</name>
    <name type="common">Parasitoid wasp</name>
    <name type="synonym">Apanteles congregatus</name>
    <dbReference type="NCBI Taxonomy" id="51543"/>
    <lineage>
        <taxon>Eukaryota</taxon>
        <taxon>Metazoa</taxon>
        <taxon>Ecdysozoa</taxon>
        <taxon>Arthropoda</taxon>
        <taxon>Hexapoda</taxon>
        <taxon>Insecta</taxon>
        <taxon>Pterygota</taxon>
        <taxon>Neoptera</taxon>
        <taxon>Endopterygota</taxon>
        <taxon>Hymenoptera</taxon>
        <taxon>Apocrita</taxon>
        <taxon>Ichneumonoidea</taxon>
        <taxon>Braconidae</taxon>
        <taxon>Microgastrinae</taxon>
        <taxon>Cotesia</taxon>
    </lineage>
</organism>
<evidence type="ECO:0000256" key="2">
    <source>
        <dbReference type="ARBA" id="ARBA00022679"/>
    </source>
</evidence>
<dbReference type="Gene3D" id="3.40.50.150">
    <property type="entry name" value="Vaccinia Virus protein VP39"/>
    <property type="match status" value="1"/>
</dbReference>
<dbReference type="InterPro" id="IPR050602">
    <property type="entry name" value="Malonyl-ACP_OMT"/>
</dbReference>
<keyword evidence="4" id="KW-1185">Reference proteome</keyword>
<dbReference type="EMBL" id="CAJNRD030001123">
    <property type="protein sequence ID" value="CAG5103327.1"/>
    <property type="molecule type" value="Genomic_DNA"/>
</dbReference>
<reference evidence="3" key="1">
    <citation type="submission" date="2021-04" db="EMBL/GenBank/DDBJ databases">
        <authorList>
            <person name="Chebbi M.A.C M."/>
        </authorList>
    </citation>
    <scope>NUCLEOTIDE SEQUENCE</scope>
</reference>
<protein>
    <submittedName>
        <fullName evidence="3">Mitochondrial (Danio rerio)</fullName>
    </submittedName>
</protein>
<keyword evidence="2" id="KW-0808">Transferase</keyword>
<dbReference type="OrthoDB" id="16816at2759"/>
<sequence length="345" mass="39295">MFKTLERKFLTKLLNRCINTTSINYNLPPNSVMNVFDRKTKLLQKQRAARAPDVKLYDYLKDEIGYRLADRIFDIKREFTNVLELGCGRGHMSKHISADNVKNLLLSDFCPEYLEQVVITENINVKKQVMDEENFELDENSMDLIISSLNLHWVNDLPGCFSRIIRTLKNDSVFLAAIFGGDTLFELRSSLQLAELERHGGISPHISPFTQIRDVGSLMNRAGFTMLTIDTDEMVIGFPSMFELMTDLKGMGESNAGRNRTLHLKRDTMLAAAAIYEELYGKTKEDGSKYVPATFQIIYVLGWKPDPSQPKPLDRGTGEVSLKDLYKLDEIVRGHTKVKLGDDDK</sequence>
<evidence type="ECO:0000313" key="3">
    <source>
        <dbReference type="EMBL" id="CAG5103327.1"/>
    </source>
</evidence>
<dbReference type="GO" id="GO:0032981">
    <property type="term" value="P:mitochondrial respiratory chain complex I assembly"/>
    <property type="evidence" value="ECO:0007669"/>
    <property type="project" value="TreeGrafter"/>
</dbReference>
<dbReference type="Pfam" id="PF13489">
    <property type="entry name" value="Methyltransf_23"/>
    <property type="match status" value="1"/>
</dbReference>
<proteinExistence type="predicted"/>
<keyword evidence="1" id="KW-0489">Methyltransferase</keyword>
<dbReference type="Proteomes" id="UP000786811">
    <property type="component" value="Unassembled WGS sequence"/>
</dbReference>